<name>X5DTA5_9CORY</name>
<evidence type="ECO:0000313" key="4">
    <source>
        <dbReference type="Proteomes" id="UP000023703"/>
    </source>
</evidence>
<dbReference type="Pfam" id="PF00144">
    <property type="entry name" value="Beta-lactamase"/>
    <property type="match status" value="1"/>
</dbReference>
<dbReference type="KEGG" id="cgy:CGLY_07210"/>
<dbReference type="SUPFAM" id="SSF56601">
    <property type="entry name" value="beta-lactamase/transpeptidase-like"/>
    <property type="match status" value="1"/>
</dbReference>
<dbReference type="RefSeq" id="WP_052539828.1">
    <property type="nucleotide sequence ID" value="NZ_CP006842.1"/>
</dbReference>
<accession>X5DTA5</accession>
<keyword evidence="1" id="KW-1133">Transmembrane helix</keyword>
<feature type="transmembrane region" description="Helical" evidence="1">
    <location>
        <begin position="21"/>
        <end position="43"/>
    </location>
</feature>
<dbReference type="Proteomes" id="UP000023703">
    <property type="component" value="Chromosome"/>
</dbReference>
<dbReference type="InterPro" id="IPR050491">
    <property type="entry name" value="AmpC-like"/>
</dbReference>
<keyword evidence="1" id="KW-0472">Membrane</keyword>
<reference evidence="3 4" key="1">
    <citation type="journal article" date="2015" name="Int. J. Syst. Evol. Microbiol.">
        <title>Revisiting Corynebacterium glyciniphilum (ex Kubota et al., 1972) sp. nov., nom. rev., isolated from putrefied banana.</title>
        <authorList>
            <person name="Al-Dilaimi A."/>
            <person name="Bednarz H."/>
            <person name="Lomker A."/>
            <person name="Niehaus K."/>
            <person name="Kalinowski J."/>
            <person name="Ruckert C."/>
        </authorList>
    </citation>
    <scope>NUCLEOTIDE SEQUENCE [LARGE SCALE GENOMIC DNA]</scope>
    <source>
        <strain evidence="3">AJ 3170</strain>
    </source>
</reference>
<dbReference type="InterPro" id="IPR001466">
    <property type="entry name" value="Beta-lactam-related"/>
</dbReference>
<dbReference type="STRING" id="1404245.CGLY_07210"/>
<sequence>MEKPAMVRDAALTRIPRRRSFLARSIVVLVSGALAAGTLIAAAPAPRAFQGEPTGDPELAAEVTSSVGPGHWQHYAAAHIEGDDVTWAGQGADEHTEFEIGSITKTFTAALFADAVGRGEVAPTTRLDEIWPELQGKEAGTVDLESIAMQRSGLPAMMPPANAVDAAVSFISPPVLADPYRASDEEVVESLADISVGEQVPEYSNYGFAVLGQALSEVTGQDYADLVRQRITEPLDMDDTYVPEGAEGLSHGYGASGLPAAPWTLAGTAPAGAVRSTAHDLSIWLRAVRDGHATGAEAAVPRRNFDDHDDIGWAWFTTTTTPAVTWHNGGTGGYRSYLGFDRDSGEGIIMLSDAAVSVDGAADVIAQADDS</sequence>
<dbReference type="PANTHER" id="PTHR46825:SF9">
    <property type="entry name" value="BETA-LACTAMASE-RELATED DOMAIN-CONTAINING PROTEIN"/>
    <property type="match status" value="1"/>
</dbReference>
<evidence type="ECO:0000313" key="3">
    <source>
        <dbReference type="EMBL" id="AHW63887.1"/>
    </source>
</evidence>
<keyword evidence="4" id="KW-1185">Reference proteome</keyword>
<dbReference type="OrthoDB" id="3171327at2"/>
<evidence type="ECO:0000256" key="1">
    <source>
        <dbReference type="SAM" id="Phobius"/>
    </source>
</evidence>
<proteinExistence type="predicted"/>
<dbReference type="AlphaFoldDB" id="X5DTA5"/>
<organism evidence="3 4">
    <name type="scientific">Corynebacterium glyciniphilum AJ 3170</name>
    <dbReference type="NCBI Taxonomy" id="1404245"/>
    <lineage>
        <taxon>Bacteria</taxon>
        <taxon>Bacillati</taxon>
        <taxon>Actinomycetota</taxon>
        <taxon>Actinomycetes</taxon>
        <taxon>Mycobacteriales</taxon>
        <taxon>Corynebacteriaceae</taxon>
        <taxon>Corynebacterium</taxon>
    </lineage>
</organism>
<dbReference type="PANTHER" id="PTHR46825">
    <property type="entry name" value="D-ALANYL-D-ALANINE-CARBOXYPEPTIDASE/ENDOPEPTIDASE AMPH"/>
    <property type="match status" value="1"/>
</dbReference>
<dbReference type="EMBL" id="CP006842">
    <property type="protein sequence ID" value="AHW63887.1"/>
    <property type="molecule type" value="Genomic_DNA"/>
</dbReference>
<dbReference type="InterPro" id="IPR012338">
    <property type="entry name" value="Beta-lactam/transpept-like"/>
</dbReference>
<evidence type="ECO:0000259" key="2">
    <source>
        <dbReference type="Pfam" id="PF00144"/>
    </source>
</evidence>
<dbReference type="Gene3D" id="3.40.710.10">
    <property type="entry name" value="DD-peptidase/beta-lactamase superfamily"/>
    <property type="match status" value="1"/>
</dbReference>
<gene>
    <name evidence="3" type="ORF">CGLY_07210</name>
</gene>
<dbReference type="eggNOG" id="COG1680">
    <property type="taxonomic scope" value="Bacteria"/>
</dbReference>
<dbReference type="HOGENOM" id="CLU_020027_7_3_11"/>
<feature type="domain" description="Beta-lactamase-related" evidence="2">
    <location>
        <begin position="84"/>
        <end position="363"/>
    </location>
</feature>
<protein>
    <submittedName>
        <fullName evidence="3">Putative secreted beta-lactamase</fullName>
    </submittedName>
</protein>
<keyword evidence="1" id="KW-0812">Transmembrane</keyword>